<dbReference type="InterPro" id="IPR025874">
    <property type="entry name" value="DZR"/>
</dbReference>
<evidence type="ECO:0000313" key="4">
    <source>
        <dbReference type="Proteomes" id="UP001257962"/>
    </source>
</evidence>
<dbReference type="Proteomes" id="UP001257962">
    <property type="component" value="Unassembled WGS sequence"/>
</dbReference>
<evidence type="ECO:0000313" key="3">
    <source>
        <dbReference type="EMBL" id="MDT2666750.1"/>
    </source>
</evidence>
<protein>
    <submittedName>
        <fullName evidence="3">Zinc ribbon domain-containing protein</fullName>
    </submittedName>
</protein>
<evidence type="ECO:0000259" key="2">
    <source>
        <dbReference type="Pfam" id="PF12773"/>
    </source>
</evidence>
<sequence>MKLLMTDLIHVEEVDFENNIDKLANHLDQQNKKIKNEGDSGSLILKAFDEEGTLIAQRTIEFPLKQVIEAELDEFYDLEKPIKKEKRGFWTRKKSKKKAKTMSDVEKVAENSKVPVPSEEIQVVQEVKLSPEEEFEQATEASPLEDKSKKAIADESPNEELFDSETKPCVKCGQELAIGAKFCPYCGESLSNVVIDKSEVEKEQTFCIACHEKLPEGTVFCPFCGAKQGAEPYEEEVEEVITEETNHQSEAISWSSSDDLPGNVTPRVVEEVPQEVIDLTAKVKTLSKRSDIEQSVKEKYDHEYQKKLQEKEAELARERDTALYKAKLDFNAAQEKINSKFEKELSFEKNKIRESKAVRIQQEVENKMNAQKEHIAELGQSFITALLGITEKM</sequence>
<dbReference type="EMBL" id="JARPYC010000004">
    <property type="protein sequence ID" value="MDT2666750.1"/>
    <property type="molecule type" value="Genomic_DNA"/>
</dbReference>
<dbReference type="InterPro" id="IPR024064">
    <property type="entry name" value="FdhE-like_sf"/>
</dbReference>
<dbReference type="Pfam" id="PF12773">
    <property type="entry name" value="DZR"/>
    <property type="match status" value="1"/>
</dbReference>
<comment type="caution">
    <text evidence="3">The sequence shown here is derived from an EMBL/GenBank/DDBJ whole genome shotgun (WGS) entry which is preliminary data.</text>
</comment>
<dbReference type="AlphaFoldDB" id="A0AAJ2MNJ6"/>
<evidence type="ECO:0000256" key="1">
    <source>
        <dbReference type="SAM" id="MobiDB-lite"/>
    </source>
</evidence>
<proteinExistence type="predicted"/>
<feature type="domain" description="DZANK-type" evidence="2">
    <location>
        <begin position="169"/>
        <end position="225"/>
    </location>
</feature>
<feature type="region of interest" description="Disordered" evidence="1">
    <location>
        <begin position="130"/>
        <end position="149"/>
    </location>
</feature>
<gene>
    <name evidence="3" type="ORF">P7D34_05805</name>
</gene>
<dbReference type="RefSeq" id="WP_311793329.1">
    <property type="nucleotide sequence ID" value="NZ_JARPXS010000004.1"/>
</dbReference>
<name>A0AAJ2MNJ6_9LACT</name>
<reference evidence="3" key="1">
    <citation type="submission" date="2023-03" db="EMBL/GenBank/DDBJ databases">
        <authorList>
            <person name="Shen W."/>
            <person name="Cai J."/>
        </authorList>
    </citation>
    <scope>NUCLEOTIDE SEQUENCE</scope>
    <source>
        <strain evidence="3">Y3</strain>
    </source>
</reference>
<dbReference type="SUPFAM" id="SSF144020">
    <property type="entry name" value="FdhE-like"/>
    <property type="match status" value="1"/>
</dbReference>
<accession>A0AAJ2MNJ6</accession>
<organism evidence="3 4">
    <name type="scientific">Lactococcus petauri</name>
    <dbReference type="NCBI Taxonomy" id="1940789"/>
    <lineage>
        <taxon>Bacteria</taxon>
        <taxon>Bacillati</taxon>
        <taxon>Bacillota</taxon>
        <taxon>Bacilli</taxon>
        <taxon>Lactobacillales</taxon>
        <taxon>Streptococcaceae</taxon>
        <taxon>Lactococcus</taxon>
    </lineage>
</organism>